<evidence type="ECO:0000256" key="1">
    <source>
        <dbReference type="ARBA" id="ARBA00004370"/>
    </source>
</evidence>
<proteinExistence type="predicted"/>
<dbReference type="GO" id="GO:0016491">
    <property type="term" value="F:oxidoreductase activity"/>
    <property type="evidence" value="ECO:0007669"/>
    <property type="project" value="InterPro"/>
</dbReference>
<organism evidence="7 8">
    <name type="scientific">Leptospira ognonensis</name>
    <dbReference type="NCBI Taxonomy" id="2484945"/>
    <lineage>
        <taxon>Bacteria</taxon>
        <taxon>Pseudomonadati</taxon>
        <taxon>Spirochaetota</taxon>
        <taxon>Spirochaetia</taxon>
        <taxon>Leptospirales</taxon>
        <taxon>Leptospiraceae</taxon>
        <taxon>Leptospira</taxon>
    </lineage>
</organism>
<keyword evidence="3 5" id="KW-1133">Transmembrane helix</keyword>
<dbReference type="InterPro" id="IPR050307">
    <property type="entry name" value="Sterol_Desaturase_Related"/>
</dbReference>
<dbReference type="RefSeq" id="WP_135624197.1">
    <property type="nucleotide sequence ID" value="NZ_RQGD01000034.1"/>
</dbReference>
<evidence type="ECO:0000313" key="7">
    <source>
        <dbReference type="EMBL" id="TGL58179.1"/>
    </source>
</evidence>
<keyword evidence="4 5" id="KW-0472">Membrane</keyword>
<dbReference type="EMBL" id="RQGD01000034">
    <property type="protein sequence ID" value="TGL58179.1"/>
    <property type="molecule type" value="Genomic_DNA"/>
</dbReference>
<comment type="caution">
    <text evidence="7">The sequence shown here is derived from an EMBL/GenBank/DDBJ whole genome shotgun (WGS) entry which is preliminary data.</text>
</comment>
<feature type="transmembrane region" description="Helical" evidence="5">
    <location>
        <begin position="96"/>
        <end position="118"/>
    </location>
</feature>
<feature type="transmembrane region" description="Helical" evidence="5">
    <location>
        <begin position="15"/>
        <end position="34"/>
    </location>
</feature>
<dbReference type="PANTHER" id="PTHR11863">
    <property type="entry name" value="STEROL DESATURASE"/>
    <property type="match status" value="1"/>
</dbReference>
<accession>A0A4R9JZQ1</accession>
<sequence length="265" mass="32049">METIFEIITVWLMDLGIYFVLYFLMAGLAFFLLWKKFTKFYLPRRIQSKPKANDAQIRIEIKRSIITLLLFACFDVSIYYMEKSGYTLLYSNFNDYGIGYFFLSILLMFLMHDTYFYWTHRIMHHKSIFKYVHKIHHESIDTTPYTAFSFHPIESIIEYSISFLLVFLIPGHILSLIIFQILSTLYNVIGHMGYELYPANWYRIPFLKFKTPSTHHNLHHSKFNGNYGLYFTWWDRWMDTEFPETRERFEEITKRPLYREPAPSA</sequence>
<evidence type="ECO:0000256" key="2">
    <source>
        <dbReference type="ARBA" id="ARBA00022692"/>
    </source>
</evidence>
<feature type="domain" description="Fatty acid hydroxylase" evidence="6">
    <location>
        <begin position="106"/>
        <end position="240"/>
    </location>
</feature>
<dbReference type="AlphaFoldDB" id="A0A4R9JZQ1"/>
<keyword evidence="2 5" id="KW-0812">Transmembrane</keyword>
<dbReference type="GO" id="GO:0005506">
    <property type="term" value="F:iron ion binding"/>
    <property type="evidence" value="ECO:0007669"/>
    <property type="project" value="InterPro"/>
</dbReference>
<protein>
    <submittedName>
        <fullName evidence="7">Sterol desaturase family protein</fullName>
    </submittedName>
</protein>
<feature type="transmembrane region" description="Helical" evidence="5">
    <location>
        <begin position="65"/>
        <end position="81"/>
    </location>
</feature>
<dbReference type="OrthoDB" id="9770329at2"/>
<comment type="subcellular location">
    <subcellularLocation>
        <location evidence="1">Membrane</location>
    </subcellularLocation>
</comment>
<evidence type="ECO:0000256" key="5">
    <source>
        <dbReference type="SAM" id="Phobius"/>
    </source>
</evidence>
<feature type="transmembrane region" description="Helical" evidence="5">
    <location>
        <begin position="161"/>
        <end position="182"/>
    </location>
</feature>
<dbReference type="GO" id="GO:0008610">
    <property type="term" value="P:lipid biosynthetic process"/>
    <property type="evidence" value="ECO:0007669"/>
    <property type="project" value="InterPro"/>
</dbReference>
<dbReference type="Pfam" id="PF04116">
    <property type="entry name" value="FA_hydroxylase"/>
    <property type="match status" value="1"/>
</dbReference>
<keyword evidence="8" id="KW-1185">Reference proteome</keyword>
<reference evidence="7" key="1">
    <citation type="journal article" date="2019" name="PLoS Negl. Trop. Dis.">
        <title>Revisiting the worldwide diversity of Leptospira species in the environment.</title>
        <authorList>
            <person name="Vincent A.T."/>
            <person name="Schiettekatte O."/>
            <person name="Bourhy P."/>
            <person name="Veyrier F.J."/>
            <person name="Picardeau M."/>
        </authorList>
    </citation>
    <scope>NUCLEOTIDE SEQUENCE [LARGE SCALE GENOMIC DNA]</scope>
    <source>
        <strain evidence="7">201702476</strain>
    </source>
</reference>
<evidence type="ECO:0000313" key="8">
    <source>
        <dbReference type="Proteomes" id="UP000297693"/>
    </source>
</evidence>
<evidence type="ECO:0000256" key="3">
    <source>
        <dbReference type="ARBA" id="ARBA00022989"/>
    </source>
</evidence>
<dbReference type="InterPro" id="IPR006694">
    <property type="entry name" value="Fatty_acid_hydroxylase"/>
</dbReference>
<name>A0A4R9JZQ1_9LEPT</name>
<evidence type="ECO:0000256" key="4">
    <source>
        <dbReference type="ARBA" id="ARBA00023136"/>
    </source>
</evidence>
<dbReference type="GO" id="GO:0016020">
    <property type="term" value="C:membrane"/>
    <property type="evidence" value="ECO:0007669"/>
    <property type="project" value="UniProtKB-SubCell"/>
</dbReference>
<dbReference type="Proteomes" id="UP000297693">
    <property type="component" value="Unassembled WGS sequence"/>
</dbReference>
<gene>
    <name evidence="7" type="ORF">EHQ58_12425</name>
</gene>
<evidence type="ECO:0000259" key="6">
    <source>
        <dbReference type="Pfam" id="PF04116"/>
    </source>
</evidence>